<evidence type="ECO:0000313" key="2">
    <source>
        <dbReference type="Proteomes" id="UP001178461"/>
    </source>
</evidence>
<dbReference type="Proteomes" id="UP001178461">
    <property type="component" value="Chromosome 8"/>
</dbReference>
<proteinExistence type="predicted"/>
<reference evidence="1" key="1">
    <citation type="submission" date="2022-12" db="EMBL/GenBank/DDBJ databases">
        <authorList>
            <person name="Alioto T."/>
            <person name="Alioto T."/>
            <person name="Gomez Garrido J."/>
        </authorList>
    </citation>
    <scope>NUCLEOTIDE SEQUENCE</scope>
</reference>
<keyword evidence="2" id="KW-1185">Reference proteome</keyword>
<protein>
    <submittedName>
        <fullName evidence="1">Uncharacterized protein</fullName>
    </submittedName>
</protein>
<accession>A0AA35KQ50</accession>
<gene>
    <name evidence="1" type="ORF">PODLI_1B040585</name>
</gene>
<dbReference type="AlphaFoldDB" id="A0AA35KQ50"/>
<evidence type="ECO:0000313" key="1">
    <source>
        <dbReference type="EMBL" id="CAI5781557.1"/>
    </source>
</evidence>
<sequence>MQLLWVGQESHPHTKRRIPDVDIHIQVWNGVYGLSSPSTRRNLLEGQGQNLAFTEGGGSQQVESGGFEGAPVPRAQHHCLSSPHFEMPNRGRALAAAEEKTVKLLCNCTKLTEFHASQ</sequence>
<dbReference type="EMBL" id="OX395133">
    <property type="protein sequence ID" value="CAI5781557.1"/>
    <property type="molecule type" value="Genomic_DNA"/>
</dbReference>
<name>A0AA35KQ50_9SAUR</name>
<organism evidence="1 2">
    <name type="scientific">Podarcis lilfordi</name>
    <name type="common">Lilford's wall lizard</name>
    <dbReference type="NCBI Taxonomy" id="74358"/>
    <lineage>
        <taxon>Eukaryota</taxon>
        <taxon>Metazoa</taxon>
        <taxon>Chordata</taxon>
        <taxon>Craniata</taxon>
        <taxon>Vertebrata</taxon>
        <taxon>Euteleostomi</taxon>
        <taxon>Lepidosauria</taxon>
        <taxon>Squamata</taxon>
        <taxon>Bifurcata</taxon>
        <taxon>Unidentata</taxon>
        <taxon>Episquamata</taxon>
        <taxon>Laterata</taxon>
        <taxon>Lacertibaenia</taxon>
        <taxon>Lacertidae</taxon>
        <taxon>Podarcis</taxon>
    </lineage>
</organism>